<dbReference type="Proteomes" id="UP000032049">
    <property type="component" value="Unassembled WGS sequence"/>
</dbReference>
<evidence type="ECO:0000256" key="1">
    <source>
        <dbReference type="ARBA" id="ARBA00004496"/>
    </source>
</evidence>
<protein>
    <recommendedName>
        <fullName evidence="7">Tail specific protease domain-containing protein</fullName>
    </recommendedName>
</protein>
<keyword evidence="6" id="KW-0720">Serine protease</keyword>
<dbReference type="GO" id="GO:0005737">
    <property type="term" value="C:cytoplasm"/>
    <property type="evidence" value="ECO:0007669"/>
    <property type="project" value="UniProtKB-SubCell"/>
</dbReference>
<dbReference type="InterPro" id="IPR012393">
    <property type="entry name" value="Tricorn_protease"/>
</dbReference>
<accession>A0A0D0G2J0</accession>
<dbReference type="GO" id="GO:0008236">
    <property type="term" value="F:serine-type peptidase activity"/>
    <property type="evidence" value="ECO:0007669"/>
    <property type="project" value="UniProtKB-KW"/>
</dbReference>
<keyword evidence="4" id="KW-0645">Protease</keyword>
<evidence type="ECO:0000256" key="2">
    <source>
        <dbReference type="ARBA" id="ARBA00008524"/>
    </source>
</evidence>
<evidence type="ECO:0000256" key="5">
    <source>
        <dbReference type="ARBA" id="ARBA00022801"/>
    </source>
</evidence>
<dbReference type="SMART" id="SM00245">
    <property type="entry name" value="TSPc"/>
    <property type="match status" value="1"/>
</dbReference>
<evidence type="ECO:0000313" key="8">
    <source>
        <dbReference type="EMBL" id="KIO78994.1"/>
    </source>
</evidence>
<evidence type="ECO:0000313" key="9">
    <source>
        <dbReference type="Proteomes" id="UP000032049"/>
    </source>
</evidence>
<dbReference type="InterPro" id="IPR029045">
    <property type="entry name" value="ClpP/crotonase-like_dom_sf"/>
</dbReference>
<evidence type="ECO:0000259" key="7">
    <source>
        <dbReference type="SMART" id="SM00245"/>
    </source>
</evidence>
<evidence type="ECO:0000256" key="4">
    <source>
        <dbReference type="ARBA" id="ARBA00022670"/>
    </source>
</evidence>
<evidence type="ECO:0000256" key="6">
    <source>
        <dbReference type="ARBA" id="ARBA00022825"/>
    </source>
</evidence>
<dbReference type="PANTHER" id="PTHR43253:SF1">
    <property type="entry name" value="TRICORN PROTEASE HOMOLOG 2-RELATED"/>
    <property type="match status" value="1"/>
</dbReference>
<dbReference type="CDD" id="cd07562">
    <property type="entry name" value="Peptidase_S41_TRI"/>
    <property type="match status" value="1"/>
</dbReference>
<dbReference type="GO" id="GO:0006508">
    <property type="term" value="P:proteolysis"/>
    <property type="evidence" value="ECO:0007669"/>
    <property type="project" value="UniProtKB-KW"/>
</dbReference>
<dbReference type="InterPro" id="IPR005151">
    <property type="entry name" value="Tail-specific_protease"/>
</dbReference>
<reference evidence="8 9" key="1">
    <citation type="submission" date="2015-01" db="EMBL/GenBank/DDBJ databases">
        <title>Draft genome sequence of Pedobacter sp. NL19 isolated from sludge of an effluent treatment pond in an abandoned uranium mine.</title>
        <authorList>
            <person name="Santos T."/>
            <person name="Caetano T."/>
            <person name="Covas C."/>
            <person name="Cruz A."/>
            <person name="Mendo S."/>
        </authorList>
    </citation>
    <scope>NUCLEOTIDE SEQUENCE [LARGE SCALE GENOMIC DNA]</scope>
    <source>
        <strain evidence="8 9">NL19</strain>
    </source>
</reference>
<name>A0A0D0G2J0_9SPHI</name>
<keyword evidence="9" id="KW-1185">Reference proteome</keyword>
<gene>
    <name evidence="8" type="ORF">TH53_00470</name>
</gene>
<proteinExistence type="inferred from homology"/>
<dbReference type="SUPFAM" id="SSF52096">
    <property type="entry name" value="ClpP/crotonase"/>
    <property type="match status" value="1"/>
</dbReference>
<dbReference type="Gene3D" id="3.30.750.44">
    <property type="match status" value="1"/>
</dbReference>
<feature type="domain" description="Tail specific protease" evidence="7">
    <location>
        <begin position="144"/>
        <end position="365"/>
    </location>
</feature>
<comment type="subcellular location">
    <subcellularLocation>
        <location evidence="1">Cytoplasm</location>
    </subcellularLocation>
</comment>
<dbReference type="EMBL" id="JXRA01000003">
    <property type="protein sequence ID" value="KIO78994.1"/>
    <property type="molecule type" value="Genomic_DNA"/>
</dbReference>
<keyword evidence="5" id="KW-0378">Hydrolase</keyword>
<dbReference type="AlphaFoldDB" id="A0A0D0G2J0"/>
<evidence type="ECO:0000256" key="3">
    <source>
        <dbReference type="ARBA" id="ARBA00022490"/>
    </source>
</evidence>
<comment type="caution">
    <text evidence="8">The sequence shown here is derived from an EMBL/GenBank/DDBJ whole genome shotgun (WGS) entry which is preliminary data.</text>
</comment>
<comment type="similarity">
    <text evidence="2">Belongs to the peptidase S41B family.</text>
</comment>
<dbReference type="STRING" id="1503925.TH53_00470"/>
<dbReference type="Pfam" id="PF03572">
    <property type="entry name" value="Peptidase_S41"/>
    <property type="match status" value="1"/>
</dbReference>
<dbReference type="Gene3D" id="3.90.226.10">
    <property type="entry name" value="2-enoyl-CoA Hydratase, Chain A, domain 1"/>
    <property type="match status" value="1"/>
</dbReference>
<dbReference type="PANTHER" id="PTHR43253">
    <property type="entry name" value="TRICORN PROTEASE HOMOLOG 2-RELATED"/>
    <property type="match status" value="1"/>
</dbReference>
<organism evidence="8 9">
    <name type="scientific">Pedobacter lusitanus</name>
    <dbReference type="NCBI Taxonomy" id="1503925"/>
    <lineage>
        <taxon>Bacteria</taxon>
        <taxon>Pseudomonadati</taxon>
        <taxon>Bacteroidota</taxon>
        <taxon>Sphingobacteriia</taxon>
        <taxon>Sphingobacteriales</taxon>
        <taxon>Sphingobacteriaceae</taxon>
        <taxon>Pedobacter</taxon>
    </lineage>
</organism>
<sequence>MGIILIISTFSCRKEVPQINQPERYTQTNFADIFQSYWTGMNNSYIFWDIDHTNWDDVYKKYKPIFAKLNANDSTDIRKAYTYFKEMTSNLVDSHYTLKFNNDYLQDSAWIQPARSRHEKQPGYHGGFGKNFFKYTLMKKYLDTGAMFGDVTTYDRNYVYAVAGKIKANNILYLHFNTFYLKEVYGYTGNFSLAIRRTLQYYLDQVRNPAGLRGIIIDVRSNGGGQLADLDFLIGPLTDKSYVIGATRGKSGTGRLDYGPWIDAKVNATGANAFTAPVIILADVNSISMSEMTTMAIKALPSGNGKFVGEQTWGGTGPLSRNEFFNSGQFSTGFFRSVYTSSLMMRDKDGKIYENIGLSPDIEVKYDAAAIALGNDPQLERAINLIP</sequence>
<keyword evidence="3" id="KW-0963">Cytoplasm</keyword>